<dbReference type="Gene3D" id="6.10.340.10">
    <property type="match status" value="1"/>
</dbReference>
<dbReference type="Gene3D" id="1.10.287.950">
    <property type="entry name" value="Methyl-accepting chemotaxis protein"/>
    <property type="match status" value="1"/>
</dbReference>
<reference evidence="8" key="1">
    <citation type="journal article" date="2019" name="Int. J. Syst. Evol. Microbiol.">
        <title>The Global Catalogue of Microorganisms (GCM) 10K type strain sequencing project: providing services to taxonomists for standard genome sequencing and annotation.</title>
        <authorList>
            <consortium name="The Broad Institute Genomics Platform"/>
            <consortium name="The Broad Institute Genome Sequencing Center for Infectious Disease"/>
            <person name="Wu L."/>
            <person name="Ma J."/>
        </authorList>
    </citation>
    <scope>NUCLEOTIDE SEQUENCE [LARGE SCALE GENOMIC DNA]</scope>
    <source>
        <strain evidence="8">CGMCC 1.15643</strain>
    </source>
</reference>
<dbReference type="CDD" id="cd11386">
    <property type="entry name" value="MCP_signal"/>
    <property type="match status" value="1"/>
</dbReference>
<evidence type="ECO:0000256" key="4">
    <source>
        <dbReference type="SAM" id="Phobius"/>
    </source>
</evidence>
<dbReference type="Pfam" id="PF00672">
    <property type="entry name" value="HAMP"/>
    <property type="match status" value="1"/>
</dbReference>
<evidence type="ECO:0000256" key="3">
    <source>
        <dbReference type="PROSITE-ProRule" id="PRU00284"/>
    </source>
</evidence>
<keyword evidence="4" id="KW-0812">Transmembrane</keyword>
<keyword evidence="4" id="KW-1133">Transmembrane helix</keyword>
<evidence type="ECO:0000313" key="8">
    <source>
        <dbReference type="Proteomes" id="UP001595976"/>
    </source>
</evidence>
<dbReference type="SUPFAM" id="SSF158472">
    <property type="entry name" value="HAMP domain-like"/>
    <property type="match status" value="1"/>
</dbReference>
<feature type="domain" description="HAMP" evidence="6">
    <location>
        <begin position="338"/>
        <end position="383"/>
    </location>
</feature>
<dbReference type="InterPro" id="IPR004089">
    <property type="entry name" value="MCPsignal_dom"/>
</dbReference>
<evidence type="ECO:0000313" key="7">
    <source>
        <dbReference type="EMBL" id="MFC5293034.1"/>
    </source>
</evidence>
<dbReference type="PANTHER" id="PTHR43531">
    <property type="entry name" value="PROTEIN ICFG"/>
    <property type="match status" value="1"/>
</dbReference>
<keyword evidence="3" id="KW-0807">Transducer</keyword>
<feature type="domain" description="Methyl-accepting transducer" evidence="5">
    <location>
        <begin position="503"/>
        <end position="732"/>
    </location>
</feature>
<feature type="domain" description="HAMP" evidence="6">
    <location>
        <begin position="457"/>
        <end position="498"/>
    </location>
</feature>
<dbReference type="InterPro" id="IPR013587">
    <property type="entry name" value="Nitrate/nitrite_sensing"/>
</dbReference>
<evidence type="ECO:0000256" key="1">
    <source>
        <dbReference type="ARBA" id="ARBA00022481"/>
    </source>
</evidence>
<dbReference type="SUPFAM" id="SSF58104">
    <property type="entry name" value="Methyl-accepting chemotaxis protein (MCP) signaling domain"/>
    <property type="match status" value="1"/>
</dbReference>
<gene>
    <name evidence="7" type="ORF">ACFPK2_08520</name>
</gene>
<dbReference type="SMART" id="SM00283">
    <property type="entry name" value="MA"/>
    <property type="match status" value="1"/>
</dbReference>
<name>A0ABW0F0W6_9HYPH</name>
<protein>
    <submittedName>
        <fullName evidence="7">Methyl-accepting chemotaxis protein</fullName>
    </submittedName>
</protein>
<keyword evidence="4" id="KW-0472">Membrane</keyword>
<dbReference type="CDD" id="cd06225">
    <property type="entry name" value="HAMP"/>
    <property type="match status" value="1"/>
</dbReference>
<dbReference type="SMART" id="SM00304">
    <property type="entry name" value="HAMP"/>
    <property type="match status" value="4"/>
</dbReference>
<keyword evidence="8" id="KW-1185">Reference proteome</keyword>
<accession>A0ABW0F0W6</accession>
<feature type="transmembrane region" description="Helical" evidence="4">
    <location>
        <begin position="307"/>
        <end position="328"/>
    </location>
</feature>
<dbReference type="PROSITE" id="PS50111">
    <property type="entry name" value="CHEMOTAXIS_TRANSDUC_2"/>
    <property type="match status" value="1"/>
</dbReference>
<dbReference type="PANTHER" id="PTHR43531:SF14">
    <property type="entry name" value="METHYL-ACCEPTING CHEMOTAXIS PROTEIN I-RELATED"/>
    <property type="match status" value="1"/>
</dbReference>
<dbReference type="Proteomes" id="UP001595976">
    <property type="component" value="Unassembled WGS sequence"/>
</dbReference>
<dbReference type="Pfam" id="PF08376">
    <property type="entry name" value="NIT"/>
    <property type="match status" value="1"/>
</dbReference>
<evidence type="ECO:0000259" key="6">
    <source>
        <dbReference type="PROSITE" id="PS50885"/>
    </source>
</evidence>
<dbReference type="EMBL" id="JBHSLI010000003">
    <property type="protein sequence ID" value="MFC5293034.1"/>
    <property type="molecule type" value="Genomic_DNA"/>
</dbReference>
<dbReference type="InterPro" id="IPR051310">
    <property type="entry name" value="MCP_chemotaxis"/>
</dbReference>
<keyword evidence="1" id="KW-0488">Methylation</keyword>
<proteinExistence type="inferred from homology"/>
<comment type="caution">
    <text evidence="7">The sequence shown here is derived from an EMBL/GenBank/DDBJ whole genome shotgun (WGS) entry which is preliminary data.</text>
</comment>
<dbReference type="RefSeq" id="WP_260348670.1">
    <property type="nucleotide sequence ID" value="NZ_JAOAOS010000006.1"/>
</dbReference>
<organism evidence="7 8">
    <name type="scientific">Bosea minatitlanensis</name>
    <dbReference type="NCBI Taxonomy" id="128782"/>
    <lineage>
        <taxon>Bacteria</taxon>
        <taxon>Pseudomonadati</taxon>
        <taxon>Pseudomonadota</taxon>
        <taxon>Alphaproteobacteria</taxon>
        <taxon>Hyphomicrobiales</taxon>
        <taxon>Boseaceae</taxon>
        <taxon>Bosea</taxon>
    </lineage>
</organism>
<dbReference type="InterPro" id="IPR003660">
    <property type="entry name" value="HAMP_dom"/>
</dbReference>
<evidence type="ECO:0000256" key="2">
    <source>
        <dbReference type="ARBA" id="ARBA00029447"/>
    </source>
</evidence>
<sequence length="759" mass="81739">MHKIRLGNLLHCLTLVPLLALVCFGAILAYQSFRTYQEVRRASHLQALVDATTIFSATAIPNEGRAAYPYLAQGTAEARAKMETQWPLTDEAFQRIELAAGAAQIPNPETAGLLRRILEQRQLLGEIRQKAMRRETDRSQMGAFLQNSSNLANELVGRIAGAVDNSEIARPILALHAALEISTGSLNEGGRGEIAFQTGKLSQSLFRVMHRGVELQQIFGRQFEAFARPEHIAQYKDFLGSADYQLINRVRPLLLDAGYDKLDPKDAPGWTKADQARRAFWLKQIEEMRNSLSVQTAELLDSSYRSFLLYGAASVVVILLAVGLALRVSRVIRSLFGRLAASMTEIADGTLDTTVPFADRSDEIGRMAAALDVFRANALKVRDLELEERRALNARAERAQAMSEVVASVGEVVHRAAEGDFTGRVQVVADDPSLRALADGINRINAVVDDATGDFERVLKAIAEGDLVQDVNRDYRGRLDQLKTAINRTANRLSTAVATIQKTAQEVQVSSTEIKTGADDLAQRTEQQAASLEETAATTEQLAASVKSTARSSKLVVADAEAARSVATEGGTIIGQAVTAMSQIETTAGRVAAITNVIEEIAFQTNLLALNAAVEAARAGDAGRGFAVVATEVRTLAQRAADAAKDIGTLISSSTREVEQGVALVRQAGDTLARIVEASDRVVGNVSQISVACDEQASGIDEVSQVVAHMDEMTQQNAALAEQSSASAVALAVQIDRLHGLVAQFRTAAAEEAHLRRVA</sequence>
<comment type="similarity">
    <text evidence="2">Belongs to the methyl-accepting chemotaxis (MCP) protein family.</text>
</comment>
<evidence type="ECO:0000259" key="5">
    <source>
        <dbReference type="PROSITE" id="PS50111"/>
    </source>
</evidence>
<dbReference type="PROSITE" id="PS50885">
    <property type="entry name" value="HAMP"/>
    <property type="match status" value="2"/>
</dbReference>
<dbReference type="Pfam" id="PF00015">
    <property type="entry name" value="MCPsignal"/>
    <property type="match status" value="1"/>
</dbReference>